<dbReference type="InterPro" id="IPR008991">
    <property type="entry name" value="Translation_prot_SH3-like_sf"/>
</dbReference>
<dbReference type="InterPro" id="IPR014722">
    <property type="entry name" value="Rib_uL2_dom2"/>
</dbReference>
<keyword evidence="3 5" id="KW-0687">Ribonucleoprotein</keyword>
<dbReference type="Pfam" id="PF17136">
    <property type="entry name" value="ribosomal_L24"/>
    <property type="match status" value="1"/>
</dbReference>
<evidence type="ECO:0000256" key="6">
    <source>
        <dbReference type="RuleBase" id="RU003477"/>
    </source>
</evidence>
<keyword evidence="5" id="KW-0699">rRNA-binding</keyword>
<dbReference type="InterPro" id="IPR005825">
    <property type="entry name" value="Ribosomal_uL24_CS"/>
</dbReference>
<dbReference type="GO" id="GO:0003735">
    <property type="term" value="F:structural constituent of ribosome"/>
    <property type="evidence" value="ECO:0007669"/>
    <property type="project" value="InterPro"/>
</dbReference>
<dbReference type="Pfam" id="PF00467">
    <property type="entry name" value="KOW"/>
    <property type="match status" value="1"/>
</dbReference>
<feature type="domain" description="KOW" evidence="7">
    <location>
        <begin position="2"/>
        <end position="29"/>
    </location>
</feature>
<dbReference type="Proteomes" id="UP000704960">
    <property type="component" value="Unassembled WGS sequence"/>
</dbReference>
<dbReference type="CDD" id="cd06089">
    <property type="entry name" value="KOW_RPL26"/>
    <property type="match status" value="1"/>
</dbReference>
<evidence type="ECO:0000256" key="5">
    <source>
        <dbReference type="HAMAP-Rule" id="MF_01326"/>
    </source>
</evidence>
<keyword evidence="2 5" id="KW-0689">Ribosomal protein</keyword>
<dbReference type="PROSITE" id="PS01108">
    <property type="entry name" value="RIBOSOMAL_L24"/>
    <property type="match status" value="1"/>
</dbReference>
<comment type="function">
    <text evidence="5">One of the proteins that surrounds the polypeptide exit tunnel on the outside of the subunit.</text>
</comment>
<accession>A0A932YXD9</accession>
<dbReference type="Gene3D" id="2.30.30.30">
    <property type="match status" value="1"/>
</dbReference>
<sequence length="102" mass="11339">MKIKKGDSVKILSGKDRGKRGKVLRVLPRENQILVDGLNLKKKHRRSRRQDRKGEIILLPAPLAASAAALICPKCAKPTRVGYRLGAAGIKERICRKCKETV</sequence>
<evidence type="ECO:0000313" key="8">
    <source>
        <dbReference type="EMBL" id="MBI4132036.1"/>
    </source>
</evidence>
<evidence type="ECO:0000313" key="9">
    <source>
        <dbReference type="Proteomes" id="UP000704960"/>
    </source>
</evidence>
<dbReference type="InterPro" id="IPR005824">
    <property type="entry name" value="KOW"/>
</dbReference>
<evidence type="ECO:0000259" key="7">
    <source>
        <dbReference type="SMART" id="SM00739"/>
    </source>
</evidence>
<reference evidence="8" key="1">
    <citation type="submission" date="2020-07" db="EMBL/GenBank/DDBJ databases">
        <title>Huge and variable diversity of episymbiotic CPR bacteria and DPANN archaea in groundwater ecosystems.</title>
        <authorList>
            <person name="He C.Y."/>
            <person name="Keren R."/>
            <person name="Whittaker M."/>
            <person name="Farag I.F."/>
            <person name="Doudna J."/>
            <person name="Cate J.H.D."/>
            <person name="Banfield J.F."/>
        </authorList>
    </citation>
    <scope>NUCLEOTIDE SEQUENCE</scope>
    <source>
        <strain evidence="8">NC_groundwater_1226_Ag_S-0.1um_59_124</strain>
    </source>
</reference>
<dbReference type="SUPFAM" id="SSF50104">
    <property type="entry name" value="Translation proteins SH3-like domain"/>
    <property type="match status" value="1"/>
</dbReference>
<dbReference type="InterPro" id="IPR003256">
    <property type="entry name" value="Ribosomal_uL24"/>
</dbReference>
<comment type="similarity">
    <text evidence="1 5 6">Belongs to the universal ribosomal protein uL24 family.</text>
</comment>
<protein>
    <recommendedName>
        <fullName evidence="4 5">Large ribosomal subunit protein uL24</fullName>
    </recommendedName>
</protein>
<gene>
    <name evidence="5" type="primary">rplX</name>
    <name evidence="8" type="ORF">HY474_00200</name>
</gene>
<name>A0A932YXD9_9BACT</name>
<comment type="function">
    <text evidence="5">One of two assembly initiator proteins, it binds directly to the 5'-end of the 23S rRNA, where it nucleates assembly of the 50S subunit.</text>
</comment>
<proteinExistence type="inferred from homology"/>
<dbReference type="SMART" id="SM00739">
    <property type="entry name" value="KOW"/>
    <property type="match status" value="1"/>
</dbReference>
<evidence type="ECO:0000256" key="3">
    <source>
        <dbReference type="ARBA" id="ARBA00023274"/>
    </source>
</evidence>
<keyword evidence="5" id="KW-0694">RNA-binding</keyword>
<dbReference type="GO" id="GO:1990904">
    <property type="term" value="C:ribonucleoprotein complex"/>
    <property type="evidence" value="ECO:0007669"/>
    <property type="project" value="UniProtKB-KW"/>
</dbReference>
<evidence type="ECO:0000256" key="4">
    <source>
        <dbReference type="ARBA" id="ARBA00035206"/>
    </source>
</evidence>
<dbReference type="NCBIfam" id="TIGR01079">
    <property type="entry name" value="rplX_bact"/>
    <property type="match status" value="1"/>
</dbReference>
<dbReference type="HAMAP" id="MF_01326_B">
    <property type="entry name" value="Ribosomal_uL24_B"/>
    <property type="match status" value="1"/>
</dbReference>
<evidence type="ECO:0000256" key="1">
    <source>
        <dbReference type="ARBA" id="ARBA00010618"/>
    </source>
</evidence>
<dbReference type="AlphaFoldDB" id="A0A932YXD9"/>
<dbReference type="GO" id="GO:0019843">
    <property type="term" value="F:rRNA binding"/>
    <property type="evidence" value="ECO:0007669"/>
    <property type="project" value="UniProtKB-UniRule"/>
</dbReference>
<dbReference type="EMBL" id="JACQMJ010000004">
    <property type="protein sequence ID" value="MBI4132036.1"/>
    <property type="molecule type" value="Genomic_DNA"/>
</dbReference>
<comment type="caution">
    <text evidence="8">The sequence shown here is derived from an EMBL/GenBank/DDBJ whole genome shotgun (WGS) entry which is preliminary data.</text>
</comment>
<organism evidence="8 9">
    <name type="scientific">Candidatus Sungiibacteriota bacterium</name>
    <dbReference type="NCBI Taxonomy" id="2750080"/>
    <lineage>
        <taxon>Bacteria</taxon>
        <taxon>Candidatus Sungiibacteriota</taxon>
    </lineage>
</organism>
<evidence type="ECO:0000256" key="2">
    <source>
        <dbReference type="ARBA" id="ARBA00022980"/>
    </source>
</evidence>
<dbReference type="InterPro" id="IPR041988">
    <property type="entry name" value="Ribosomal_uL24_KOW"/>
</dbReference>
<dbReference type="InterPro" id="IPR057264">
    <property type="entry name" value="Ribosomal_uL24_C"/>
</dbReference>
<dbReference type="PANTHER" id="PTHR12903">
    <property type="entry name" value="MITOCHONDRIAL RIBOSOMAL PROTEIN L24"/>
    <property type="match status" value="1"/>
</dbReference>
<dbReference type="GO" id="GO:0005840">
    <property type="term" value="C:ribosome"/>
    <property type="evidence" value="ECO:0007669"/>
    <property type="project" value="UniProtKB-KW"/>
</dbReference>
<comment type="subunit">
    <text evidence="5">Part of the 50S ribosomal subunit.</text>
</comment>
<dbReference type="GO" id="GO:0006412">
    <property type="term" value="P:translation"/>
    <property type="evidence" value="ECO:0007669"/>
    <property type="project" value="UniProtKB-UniRule"/>
</dbReference>